<dbReference type="GO" id="GO:0006508">
    <property type="term" value="P:proteolysis"/>
    <property type="evidence" value="ECO:0007669"/>
    <property type="project" value="UniProtKB-KW"/>
</dbReference>
<evidence type="ECO:0000256" key="3">
    <source>
        <dbReference type="ARBA" id="ARBA00022801"/>
    </source>
</evidence>
<dbReference type="PANTHER" id="PTHR43806">
    <property type="entry name" value="PEPTIDASE S8"/>
    <property type="match status" value="1"/>
</dbReference>
<dbReference type="Pfam" id="PF00082">
    <property type="entry name" value="Peptidase_S8"/>
    <property type="match status" value="1"/>
</dbReference>
<accession>A0A7W4UDK1</accession>
<gene>
    <name evidence="7" type="ORF">FHR80_000482</name>
</gene>
<reference evidence="7 8" key="2">
    <citation type="submission" date="2020-08" db="EMBL/GenBank/DDBJ databases">
        <authorList>
            <person name="Partida-Martinez L."/>
            <person name="Huntemann M."/>
            <person name="Clum A."/>
            <person name="Wang J."/>
            <person name="Palaniappan K."/>
            <person name="Ritter S."/>
            <person name="Chen I.-M."/>
            <person name="Stamatis D."/>
            <person name="Reddy T."/>
            <person name="O'Malley R."/>
            <person name="Daum C."/>
            <person name="Shapiro N."/>
            <person name="Ivanova N."/>
            <person name="Kyrpides N."/>
            <person name="Woyke T."/>
        </authorList>
    </citation>
    <scope>NUCLEOTIDE SEQUENCE [LARGE SCALE GENOMIC DNA]</scope>
    <source>
        <strain evidence="7 8">RAS26</strain>
    </source>
</reference>
<keyword evidence="4" id="KW-0720">Serine protease</keyword>
<dbReference type="InterPro" id="IPR000209">
    <property type="entry name" value="Peptidase_S8/S53_dom"/>
</dbReference>
<comment type="similarity">
    <text evidence="1">Belongs to the peptidase S8 family.</text>
</comment>
<evidence type="ECO:0000313" key="7">
    <source>
        <dbReference type="EMBL" id="MBB2921588.1"/>
    </source>
</evidence>
<feature type="domain" description="Peptidase S8/S53" evidence="6">
    <location>
        <begin position="163"/>
        <end position="427"/>
    </location>
</feature>
<reference evidence="7 8" key="1">
    <citation type="submission" date="2020-08" db="EMBL/GenBank/DDBJ databases">
        <title>The Agave Microbiome: Exploring the role of microbial communities in plant adaptations to desert environments.</title>
        <authorList>
            <person name="Partida-Martinez L.P."/>
        </authorList>
    </citation>
    <scope>NUCLEOTIDE SEQUENCE [LARGE SCALE GENOMIC DNA]</scope>
    <source>
        <strain evidence="7 8">RAS26</strain>
    </source>
</reference>
<evidence type="ECO:0000313" key="8">
    <source>
        <dbReference type="Proteomes" id="UP000518206"/>
    </source>
</evidence>
<comment type="caution">
    <text evidence="7">The sequence shown here is derived from an EMBL/GenBank/DDBJ whole genome shotgun (WGS) entry which is preliminary data.</text>
</comment>
<protein>
    <recommendedName>
        <fullName evidence="6">Peptidase S8/S53 domain-containing protein</fullName>
    </recommendedName>
</protein>
<proteinExistence type="inferred from homology"/>
<evidence type="ECO:0000256" key="1">
    <source>
        <dbReference type="ARBA" id="ARBA00011073"/>
    </source>
</evidence>
<dbReference type="EMBL" id="JACHVX010000001">
    <property type="protein sequence ID" value="MBB2921588.1"/>
    <property type="molecule type" value="Genomic_DNA"/>
</dbReference>
<dbReference type="GO" id="GO:0004252">
    <property type="term" value="F:serine-type endopeptidase activity"/>
    <property type="evidence" value="ECO:0007669"/>
    <property type="project" value="InterPro"/>
</dbReference>
<evidence type="ECO:0000256" key="5">
    <source>
        <dbReference type="SAM" id="MobiDB-lite"/>
    </source>
</evidence>
<dbReference type="InterPro" id="IPR050131">
    <property type="entry name" value="Peptidase_S8_subtilisin-like"/>
</dbReference>
<evidence type="ECO:0000256" key="4">
    <source>
        <dbReference type="ARBA" id="ARBA00022825"/>
    </source>
</evidence>
<feature type="region of interest" description="Disordered" evidence="5">
    <location>
        <begin position="69"/>
        <end position="100"/>
    </location>
</feature>
<dbReference type="CDD" id="cd00306">
    <property type="entry name" value="Peptidases_S8_S53"/>
    <property type="match status" value="1"/>
</dbReference>
<dbReference type="SUPFAM" id="SSF52743">
    <property type="entry name" value="Subtilisin-like"/>
    <property type="match status" value="1"/>
</dbReference>
<keyword evidence="2" id="KW-0645">Protease</keyword>
<dbReference type="PANTHER" id="PTHR43806:SF11">
    <property type="entry name" value="CEREVISIN-RELATED"/>
    <property type="match status" value="1"/>
</dbReference>
<dbReference type="InterPro" id="IPR036852">
    <property type="entry name" value="Peptidase_S8/S53_dom_sf"/>
</dbReference>
<evidence type="ECO:0000259" key="6">
    <source>
        <dbReference type="Pfam" id="PF00082"/>
    </source>
</evidence>
<sequence length="450" mass="47227">MSESVREPEPEPAPVSDQVDLVVVREHEAIVRATLSRWGLPDPPPDSDEALGLSLLSFPREAVEAALSTWGNQEPAEGGPPALPDYTRPRRRARDGTEEPDYADELLSRLRAAFGDRYDRWYPTMGKNRFVGLVTNGGGTVSHGGGPPPKEATSTFALDGSGGAGITIGVLDTAVFPNPVLDGHYLAQSPDDLLTAPGPYTVESGHATFVTGLVLQRAPEATVRVRAVLDATGAATSWEVARAIVELGHSGIDILNLSLVCYSTDSQPPLVLATAVDRLPPEVLVVACTGNHGDATVAERLGGKDPSGALRISRGEPAWPAALDDVVAVGSGSSGPDGTELASFTPRAAPWMDVVVRGSDLLSTYLDGTVTVVDPETGEAKPVPFNGFGCWSGTSFSSALLSGEIARVAADKEISVREAWATLLPKAVAPYVLPEKEGEHPAPPFVDIPE</sequence>
<keyword evidence="3" id="KW-0378">Hydrolase</keyword>
<dbReference type="AlphaFoldDB" id="A0A7W4UDK1"/>
<dbReference type="Gene3D" id="3.40.50.200">
    <property type="entry name" value="Peptidase S8/S53 domain"/>
    <property type="match status" value="1"/>
</dbReference>
<dbReference type="RefSeq" id="WP_183294580.1">
    <property type="nucleotide sequence ID" value="NZ_JACHVX010000001.1"/>
</dbReference>
<organism evidence="7 8">
    <name type="scientific">Cellulomonas cellasea</name>
    <dbReference type="NCBI Taxonomy" id="43670"/>
    <lineage>
        <taxon>Bacteria</taxon>
        <taxon>Bacillati</taxon>
        <taxon>Actinomycetota</taxon>
        <taxon>Actinomycetes</taxon>
        <taxon>Micrococcales</taxon>
        <taxon>Cellulomonadaceae</taxon>
        <taxon>Cellulomonas</taxon>
    </lineage>
</organism>
<name>A0A7W4UDK1_9CELL</name>
<dbReference type="Proteomes" id="UP000518206">
    <property type="component" value="Unassembled WGS sequence"/>
</dbReference>
<evidence type="ECO:0000256" key="2">
    <source>
        <dbReference type="ARBA" id="ARBA00022670"/>
    </source>
</evidence>